<dbReference type="EMBL" id="MU002059">
    <property type="protein sequence ID" value="KAF2790705.1"/>
    <property type="molecule type" value="Genomic_DNA"/>
</dbReference>
<dbReference type="AlphaFoldDB" id="A0A6A6X3J9"/>
<feature type="domain" description="AB hydrolase-1" evidence="1">
    <location>
        <begin position="7"/>
        <end position="268"/>
    </location>
</feature>
<evidence type="ECO:0000313" key="2">
    <source>
        <dbReference type="EMBL" id="KAF2790705.1"/>
    </source>
</evidence>
<dbReference type="Proteomes" id="UP000799757">
    <property type="component" value="Unassembled WGS sequence"/>
</dbReference>
<sequence length="277" mass="30320">MAPKPAIVIVHGSYHTPAPYDGLRKTLESHGHETYCPQLPSAELKNLVANPSAPDFDSDPISHPPQSADSDVIKALLKTLVQDEGKTVLLVAHSSGGWSATESAVPEFQSEARKKGGKEGGIIGIFHISAFLIAMGESVSGTFFRDLQEQTAWLTLHVRRLHQSFKSNLATVNDPPHSFFHDLPSDEAEKWSRTLTACPFLRSPLTNDAYSAVPAAYLICEGDRIISPQYQETMIKATEEKSGRKIQVYRCRGGHEAFLSSTKWCADAIAEFASKNS</sequence>
<dbReference type="InterPro" id="IPR052897">
    <property type="entry name" value="Sec-Metab_Biosynth_Hydrolase"/>
</dbReference>
<dbReference type="PANTHER" id="PTHR37017:SF13">
    <property type="entry name" value="AB HYDROLASE-1 DOMAIN-CONTAINING PROTEIN"/>
    <property type="match status" value="1"/>
</dbReference>
<evidence type="ECO:0000259" key="1">
    <source>
        <dbReference type="Pfam" id="PF12697"/>
    </source>
</evidence>
<keyword evidence="2" id="KW-0378">Hydrolase</keyword>
<dbReference type="PANTHER" id="PTHR37017">
    <property type="entry name" value="AB HYDROLASE-1 DOMAIN-CONTAINING PROTEIN-RELATED"/>
    <property type="match status" value="1"/>
</dbReference>
<dbReference type="Gene3D" id="3.40.50.1820">
    <property type="entry name" value="alpha/beta hydrolase"/>
    <property type="match status" value="1"/>
</dbReference>
<dbReference type="InterPro" id="IPR000073">
    <property type="entry name" value="AB_hydrolase_1"/>
</dbReference>
<dbReference type="GO" id="GO:0016787">
    <property type="term" value="F:hydrolase activity"/>
    <property type="evidence" value="ECO:0007669"/>
    <property type="project" value="UniProtKB-KW"/>
</dbReference>
<keyword evidence="3" id="KW-1185">Reference proteome</keyword>
<organism evidence="2 3">
    <name type="scientific">Melanomma pulvis-pyrius CBS 109.77</name>
    <dbReference type="NCBI Taxonomy" id="1314802"/>
    <lineage>
        <taxon>Eukaryota</taxon>
        <taxon>Fungi</taxon>
        <taxon>Dikarya</taxon>
        <taxon>Ascomycota</taxon>
        <taxon>Pezizomycotina</taxon>
        <taxon>Dothideomycetes</taxon>
        <taxon>Pleosporomycetidae</taxon>
        <taxon>Pleosporales</taxon>
        <taxon>Melanommataceae</taxon>
        <taxon>Melanomma</taxon>
    </lineage>
</organism>
<dbReference type="Pfam" id="PF12697">
    <property type="entry name" value="Abhydrolase_6"/>
    <property type="match status" value="1"/>
</dbReference>
<reference evidence="2" key="1">
    <citation type="journal article" date="2020" name="Stud. Mycol.">
        <title>101 Dothideomycetes genomes: a test case for predicting lifestyles and emergence of pathogens.</title>
        <authorList>
            <person name="Haridas S."/>
            <person name="Albert R."/>
            <person name="Binder M."/>
            <person name="Bloem J."/>
            <person name="Labutti K."/>
            <person name="Salamov A."/>
            <person name="Andreopoulos B."/>
            <person name="Baker S."/>
            <person name="Barry K."/>
            <person name="Bills G."/>
            <person name="Bluhm B."/>
            <person name="Cannon C."/>
            <person name="Castanera R."/>
            <person name="Culley D."/>
            <person name="Daum C."/>
            <person name="Ezra D."/>
            <person name="Gonzalez J."/>
            <person name="Henrissat B."/>
            <person name="Kuo A."/>
            <person name="Liang C."/>
            <person name="Lipzen A."/>
            <person name="Lutzoni F."/>
            <person name="Magnuson J."/>
            <person name="Mondo S."/>
            <person name="Nolan M."/>
            <person name="Ohm R."/>
            <person name="Pangilinan J."/>
            <person name="Park H.-J."/>
            <person name="Ramirez L."/>
            <person name="Alfaro M."/>
            <person name="Sun H."/>
            <person name="Tritt A."/>
            <person name="Yoshinaga Y."/>
            <person name="Zwiers L.-H."/>
            <person name="Turgeon B."/>
            <person name="Goodwin S."/>
            <person name="Spatafora J."/>
            <person name="Crous P."/>
            <person name="Grigoriev I."/>
        </authorList>
    </citation>
    <scope>NUCLEOTIDE SEQUENCE</scope>
    <source>
        <strain evidence="2">CBS 109.77</strain>
    </source>
</reference>
<proteinExistence type="predicted"/>
<protein>
    <submittedName>
        <fullName evidence="2">Alpha/beta-hydrolase</fullName>
    </submittedName>
</protein>
<name>A0A6A6X3J9_9PLEO</name>
<dbReference type="InterPro" id="IPR029058">
    <property type="entry name" value="AB_hydrolase_fold"/>
</dbReference>
<evidence type="ECO:0000313" key="3">
    <source>
        <dbReference type="Proteomes" id="UP000799757"/>
    </source>
</evidence>
<dbReference type="SUPFAM" id="SSF53474">
    <property type="entry name" value="alpha/beta-Hydrolases"/>
    <property type="match status" value="1"/>
</dbReference>
<gene>
    <name evidence="2" type="ORF">K505DRAFT_310916</name>
</gene>
<dbReference type="OrthoDB" id="1263307at2759"/>
<accession>A0A6A6X3J9</accession>